<keyword evidence="3" id="KW-1185">Reference proteome</keyword>
<evidence type="ECO:0000313" key="2">
    <source>
        <dbReference type="EMBL" id="WNH52203.1"/>
    </source>
</evidence>
<proteinExistence type="predicted"/>
<sequence>MRTHLTRTVLAAALLSGALPALAESTQVDVRVLARGAKFIGGYSDSARVVLTDADTGEVLARGLTQGTTGDTQRILAGGVDGDKRLSTPDSAVYRATLDLAKPRRVTATVTGPLSQPQAATTVTSTQWLLPGRNVTQGDGWVLELPGLVVDLVEPAAFQPTKVGTDLPLQVAVTMMCGCALSEDGPWKAGAVEVDYQVSVNGKAQPLQRMRFEAATSRYNATIVPREAGIHEIEVRAWDAAGGNAGVARTTVFVR</sequence>
<gene>
    <name evidence="2" type="ORF">PDM29_17995</name>
</gene>
<organism evidence="2 3">
    <name type="scientific">Stenotrophomonas oahuensis</name>
    <dbReference type="NCBI Taxonomy" id="3003271"/>
    <lineage>
        <taxon>Bacteria</taxon>
        <taxon>Pseudomonadati</taxon>
        <taxon>Pseudomonadota</taxon>
        <taxon>Gammaproteobacteria</taxon>
        <taxon>Lysobacterales</taxon>
        <taxon>Lysobacteraceae</taxon>
        <taxon>Stenotrophomonas</taxon>
    </lineage>
</organism>
<protein>
    <submittedName>
        <fullName evidence="2">Uncharacterized protein</fullName>
    </submittedName>
</protein>
<keyword evidence="1" id="KW-0732">Signal</keyword>
<feature type="chain" id="PRO_5046920561" evidence="1">
    <location>
        <begin position="24"/>
        <end position="255"/>
    </location>
</feature>
<dbReference type="Proteomes" id="UP001302072">
    <property type="component" value="Chromosome"/>
</dbReference>
<reference evidence="2 3" key="1">
    <citation type="submission" date="2022-12" db="EMBL/GenBank/DDBJ databases">
        <title>Two new species, Stenotrophomonas aracearum and Stenotrophomonas oahuensis, isolated from Anthurium (Araceae family) in Hawaii.</title>
        <authorList>
            <person name="Chunag S.C."/>
            <person name="Dobhal S."/>
            <person name="Alvarez A."/>
            <person name="Arif M."/>
        </authorList>
    </citation>
    <scope>NUCLEOTIDE SEQUENCE [LARGE SCALE GENOMIC DNA]</scope>
    <source>
        <strain evidence="2 3">A5586</strain>
    </source>
</reference>
<evidence type="ECO:0000313" key="3">
    <source>
        <dbReference type="Proteomes" id="UP001302072"/>
    </source>
</evidence>
<dbReference type="EMBL" id="CP115541">
    <property type="protein sequence ID" value="WNH52203.1"/>
    <property type="molecule type" value="Genomic_DNA"/>
</dbReference>
<dbReference type="RefSeq" id="WP_311191408.1">
    <property type="nucleotide sequence ID" value="NZ_CP115541.1"/>
</dbReference>
<feature type="signal peptide" evidence="1">
    <location>
        <begin position="1"/>
        <end position="23"/>
    </location>
</feature>
<evidence type="ECO:0000256" key="1">
    <source>
        <dbReference type="SAM" id="SignalP"/>
    </source>
</evidence>
<name>A0ABY9YNA9_9GAMM</name>
<accession>A0ABY9YNA9</accession>